<evidence type="ECO:0000259" key="1">
    <source>
        <dbReference type="Pfam" id="PF13649"/>
    </source>
</evidence>
<dbReference type="AlphaFoldDB" id="A0A329KP02"/>
<reference evidence="2 3" key="1">
    <citation type="submission" date="2018-06" db="EMBL/GenBank/DDBJ databases">
        <title>NTM in soil in Japan.</title>
        <authorList>
            <person name="Ohya K."/>
        </authorList>
    </citation>
    <scope>NUCLEOTIDE SEQUENCE [LARGE SCALE GENOMIC DNA]</scope>
    <source>
        <strain evidence="2 3">GF76</strain>
    </source>
</reference>
<dbReference type="RefSeq" id="WP_112708098.1">
    <property type="nucleotide sequence ID" value="NZ_QMEU01000018.1"/>
</dbReference>
<accession>A0A329KP02</accession>
<dbReference type="PANTHER" id="PTHR43591">
    <property type="entry name" value="METHYLTRANSFERASE"/>
    <property type="match status" value="1"/>
</dbReference>
<dbReference type="Pfam" id="PF13649">
    <property type="entry name" value="Methyltransf_25"/>
    <property type="match status" value="1"/>
</dbReference>
<dbReference type="GO" id="GO:0032259">
    <property type="term" value="P:methylation"/>
    <property type="evidence" value="ECO:0007669"/>
    <property type="project" value="UniProtKB-KW"/>
</dbReference>
<organism evidence="2 3">
    <name type="scientific">Mycobacterium colombiense</name>
    <dbReference type="NCBI Taxonomy" id="339268"/>
    <lineage>
        <taxon>Bacteria</taxon>
        <taxon>Bacillati</taxon>
        <taxon>Actinomycetota</taxon>
        <taxon>Actinomycetes</taxon>
        <taxon>Mycobacteriales</taxon>
        <taxon>Mycobacteriaceae</taxon>
        <taxon>Mycobacterium</taxon>
        <taxon>Mycobacterium avium complex (MAC)</taxon>
    </lineage>
</organism>
<name>A0A329KP02_9MYCO</name>
<feature type="domain" description="Methyltransferase" evidence="1">
    <location>
        <begin position="51"/>
        <end position="147"/>
    </location>
</feature>
<dbReference type="PANTHER" id="PTHR43591:SF24">
    <property type="entry name" value="2-METHOXY-6-POLYPRENYL-1,4-BENZOQUINOL METHYLASE, MITOCHONDRIAL"/>
    <property type="match status" value="1"/>
</dbReference>
<comment type="caution">
    <text evidence="2">The sequence shown here is derived from an EMBL/GenBank/DDBJ whole genome shotgun (WGS) entry which is preliminary data.</text>
</comment>
<dbReference type="GO" id="GO:0008168">
    <property type="term" value="F:methyltransferase activity"/>
    <property type="evidence" value="ECO:0007669"/>
    <property type="project" value="UniProtKB-KW"/>
</dbReference>
<evidence type="ECO:0000313" key="3">
    <source>
        <dbReference type="Proteomes" id="UP000250347"/>
    </source>
</evidence>
<proteinExistence type="predicted"/>
<dbReference type="EMBL" id="QMEU01000018">
    <property type="protein sequence ID" value="RAU96949.1"/>
    <property type="molecule type" value="Genomic_DNA"/>
</dbReference>
<dbReference type="InterPro" id="IPR041698">
    <property type="entry name" value="Methyltransf_25"/>
</dbReference>
<keyword evidence="2" id="KW-0489">Methyltransferase</keyword>
<protein>
    <submittedName>
        <fullName evidence="2">Methyltransferase type 11</fullName>
    </submittedName>
</protein>
<dbReference type="InterPro" id="IPR029063">
    <property type="entry name" value="SAM-dependent_MTases_sf"/>
</dbReference>
<dbReference type="Proteomes" id="UP000250347">
    <property type="component" value="Unassembled WGS sequence"/>
</dbReference>
<dbReference type="SUPFAM" id="SSF53335">
    <property type="entry name" value="S-adenosyl-L-methionine-dependent methyltransferases"/>
    <property type="match status" value="1"/>
</dbReference>
<sequence>MPEANSAADALRQWNSVAPGWDRYRDRLFSDVLAVSEWLVEQVDPQPGQTVLELAAGPGETGFLAAARLGPTGRLICSDFAPAMVAAASRGAAEWGVANVECRVLDAQQIDLPDASVDGVLMRFGLMLVPEQGRAIAEIRRVLRQGGRCAYATWGPPQDNPWIFQLVAALLQNGVPPPGDAFAPGGLFSLSTPETNRALAAANGFDDVTVEQLSGVMRFDGLDDYWDHVTAVAGPVAELVGSLPTGQIEAVRATLAPAVAPYQRDGALELPWLATVTSLA</sequence>
<dbReference type="CDD" id="cd02440">
    <property type="entry name" value="AdoMet_MTases"/>
    <property type="match status" value="1"/>
</dbReference>
<evidence type="ECO:0000313" key="2">
    <source>
        <dbReference type="EMBL" id="RAU96949.1"/>
    </source>
</evidence>
<keyword evidence="2" id="KW-0808">Transferase</keyword>
<gene>
    <name evidence="2" type="ORF">DQP58_09140</name>
</gene>
<dbReference type="Gene3D" id="3.40.50.150">
    <property type="entry name" value="Vaccinia Virus protein VP39"/>
    <property type="match status" value="1"/>
</dbReference>